<proteinExistence type="predicted"/>
<comment type="caution">
    <text evidence="1">The sequence shown here is derived from an EMBL/GenBank/DDBJ whole genome shotgun (WGS) entry which is preliminary data.</text>
</comment>
<dbReference type="EMBL" id="JASAOG010000126">
    <property type="protein sequence ID" value="KAK0049415.1"/>
    <property type="molecule type" value="Genomic_DNA"/>
</dbReference>
<sequence>MVVVVDRMVVLVDRMVYPVDIQKMKGSGYYSEHLLVDHLLEDTVIGQMARQRNLCCIAHMDI</sequence>
<gene>
    <name evidence="1" type="ORF">Bpfe_021127</name>
</gene>
<organism evidence="1 2">
    <name type="scientific">Biomphalaria pfeifferi</name>
    <name type="common">Bloodfluke planorb</name>
    <name type="synonym">Freshwater snail</name>
    <dbReference type="NCBI Taxonomy" id="112525"/>
    <lineage>
        <taxon>Eukaryota</taxon>
        <taxon>Metazoa</taxon>
        <taxon>Spiralia</taxon>
        <taxon>Lophotrochozoa</taxon>
        <taxon>Mollusca</taxon>
        <taxon>Gastropoda</taxon>
        <taxon>Heterobranchia</taxon>
        <taxon>Euthyneura</taxon>
        <taxon>Panpulmonata</taxon>
        <taxon>Hygrophila</taxon>
        <taxon>Lymnaeoidea</taxon>
        <taxon>Planorbidae</taxon>
        <taxon>Biomphalaria</taxon>
    </lineage>
</organism>
<keyword evidence="2" id="KW-1185">Reference proteome</keyword>
<reference evidence="1" key="2">
    <citation type="submission" date="2023-04" db="EMBL/GenBank/DDBJ databases">
        <authorList>
            <person name="Bu L."/>
            <person name="Lu L."/>
            <person name="Laidemitt M.R."/>
            <person name="Zhang S.M."/>
            <person name="Mutuku M."/>
            <person name="Mkoji G."/>
            <person name="Steinauer M."/>
            <person name="Loker E.S."/>
        </authorList>
    </citation>
    <scope>NUCLEOTIDE SEQUENCE</scope>
    <source>
        <strain evidence="1">KasaAsao</strain>
        <tissue evidence="1">Whole Snail</tissue>
    </source>
</reference>
<reference evidence="1" key="1">
    <citation type="journal article" date="2023" name="PLoS Negl. Trop. Dis.">
        <title>A genome sequence for Biomphalaria pfeifferi, the major vector snail for the human-infecting parasite Schistosoma mansoni.</title>
        <authorList>
            <person name="Bu L."/>
            <person name="Lu L."/>
            <person name="Laidemitt M.R."/>
            <person name="Zhang S.M."/>
            <person name="Mutuku M."/>
            <person name="Mkoji G."/>
            <person name="Steinauer M."/>
            <person name="Loker E.S."/>
        </authorList>
    </citation>
    <scope>NUCLEOTIDE SEQUENCE</scope>
    <source>
        <strain evidence="1">KasaAsao</strain>
    </source>
</reference>
<evidence type="ECO:0000313" key="2">
    <source>
        <dbReference type="Proteomes" id="UP001233172"/>
    </source>
</evidence>
<protein>
    <submittedName>
        <fullName evidence="1">Adhesive plaque matrix protein-like X4</fullName>
    </submittedName>
</protein>
<name>A0AAD8F303_BIOPF</name>
<dbReference type="Proteomes" id="UP001233172">
    <property type="component" value="Unassembled WGS sequence"/>
</dbReference>
<evidence type="ECO:0000313" key="1">
    <source>
        <dbReference type="EMBL" id="KAK0049415.1"/>
    </source>
</evidence>
<accession>A0AAD8F303</accession>
<dbReference type="AlphaFoldDB" id="A0AAD8F303"/>